<dbReference type="Pfam" id="PF07992">
    <property type="entry name" value="Pyr_redox_2"/>
    <property type="match status" value="1"/>
</dbReference>
<dbReference type="InterPro" id="IPR050097">
    <property type="entry name" value="Ferredoxin-NADP_redctase_2"/>
</dbReference>
<sequence length="299" mass="33142">MSERYDIAIVGSGPAGITAAINAKIRNKKIILFGYENLSNKLYLAPRIDNYVGFHGIRGKELAEKFKAHLDEMDIEITYERPDNIYAMGDYYAIMINGKLYEATALILATGIQFGKPFRGEAEFLGRGVGYCATCDAPLYKGKTVTIIGYNKESIEEANYVSELAEKVYFVPMMKEEYSLNHNIEVIQDKPVEIVGSTKVEKLVLKNSEIQSDGIFILRDSVPPDQLVPGLLVEDAHIKVNRDMETNLEGCYAAGDVTGKPYQYLKAMGEGQVAALNAVAYLERRKLNSDGVSNPTEGK</sequence>
<dbReference type="PRINTS" id="PR00469">
    <property type="entry name" value="PNDRDTASEII"/>
</dbReference>
<dbReference type="EC" id="1.8.1.9" evidence="4"/>
<dbReference type="SUPFAM" id="SSF51905">
    <property type="entry name" value="FAD/NAD(P)-binding domain"/>
    <property type="match status" value="1"/>
</dbReference>
<feature type="domain" description="FAD/NAD(P)-binding" evidence="3">
    <location>
        <begin position="5"/>
        <end position="271"/>
    </location>
</feature>
<dbReference type="Gene3D" id="3.50.50.60">
    <property type="entry name" value="FAD/NAD(P)-binding domain"/>
    <property type="match status" value="2"/>
</dbReference>
<proteinExistence type="predicted"/>
<dbReference type="GO" id="GO:0004791">
    <property type="term" value="F:thioredoxin-disulfide reductase (NADPH) activity"/>
    <property type="evidence" value="ECO:0007669"/>
    <property type="project" value="UniProtKB-EC"/>
</dbReference>
<organism evidence="4 5">
    <name type="scientific">Alkaliphilus oremlandii (strain OhILAs)</name>
    <name type="common">Clostridium oremlandii (strain OhILAs)</name>
    <dbReference type="NCBI Taxonomy" id="350688"/>
    <lineage>
        <taxon>Bacteria</taxon>
        <taxon>Bacillati</taxon>
        <taxon>Bacillota</taxon>
        <taxon>Clostridia</taxon>
        <taxon>Peptostreptococcales</taxon>
        <taxon>Natronincolaceae</taxon>
        <taxon>Alkaliphilus</taxon>
    </lineage>
</organism>
<keyword evidence="5" id="KW-1185">Reference proteome</keyword>
<gene>
    <name evidence="4" type="ordered locus">Clos_0654</name>
</gene>
<keyword evidence="1" id="KW-0285">Flavoprotein</keyword>
<evidence type="ECO:0000256" key="1">
    <source>
        <dbReference type="ARBA" id="ARBA00022630"/>
    </source>
</evidence>
<dbReference type="InterPro" id="IPR023753">
    <property type="entry name" value="FAD/NAD-binding_dom"/>
</dbReference>
<dbReference type="PANTHER" id="PTHR48105">
    <property type="entry name" value="THIOREDOXIN REDUCTASE 1-RELATED-RELATED"/>
    <property type="match status" value="1"/>
</dbReference>
<protein>
    <submittedName>
        <fullName evidence="4">Thioredoxin-disulfide reductase</fullName>
        <ecNumber evidence="4">1.8.1.9</ecNumber>
    </submittedName>
</protein>
<keyword evidence="2 4" id="KW-0560">Oxidoreductase</keyword>
<evidence type="ECO:0000313" key="4">
    <source>
        <dbReference type="EMBL" id="ABW18214.1"/>
    </source>
</evidence>
<dbReference type="EMBL" id="CP000853">
    <property type="protein sequence ID" value="ABW18214.1"/>
    <property type="molecule type" value="Genomic_DNA"/>
</dbReference>
<evidence type="ECO:0000256" key="2">
    <source>
        <dbReference type="ARBA" id="ARBA00023002"/>
    </source>
</evidence>
<dbReference type="eggNOG" id="COG0492">
    <property type="taxonomic scope" value="Bacteria"/>
</dbReference>
<dbReference type="STRING" id="350688.Clos_0654"/>
<dbReference type="HOGENOM" id="CLU_031864_5_3_9"/>
<evidence type="ECO:0000259" key="3">
    <source>
        <dbReference type="Pfam" id="PF07992"/>
    </source>
</evidence>
<accession>A8MM47</accession>
<dbReference type="PRINTS" id="PR00368">
    <property type="entry name" value="FADPNR"/>
</dbReference>
<dbReference type="RefSeq" id="WP_012158528.1">
    <property type="nucleotide sequence ID" value="NC_009922.1"/>
</dbReference>
<dbReference type="KEGG" id="aoe:Clos_0654"/>
<dbReference type="OrthoDB" id="9806179at2"/>
<dbReference type="AlphaFoldDB" id="A8MM47"/>
<dbReference type="Proteomes" id="UP000000269">
    <property type="component" value="Chromosome"/>
</dbReference>
<dbReference type="InterPro" id="IPR036188">
    <property type="entry name" value="FAD/NAD-bd_sf"/>
</dbReference>
<reference evidence="5" key="1">
    <citation type="submission" date="2007-10" db="EMBL/GenBank/DDBJ databases">
        <title>Complete genome of Alkaliphilus oremlandii OhILAs.</title>
        <authorList>
            <person name="Copeland A."/>
            <person name="Lucas S."/>
            <person name="Lapidus A."/>
            <person name="Barry K."/>
            <person name="Detter J.C."/>
            <person name="Glavina del Rio T."/>
            <person name="Hammon N."/>
            <person name="Israni S."/>
            <person name="Dalin E."/>
            <person name="Tice H."/>
            <person name="Pitluck S."/>
            <person name="Chain P."/>
            <person name="Malfatti S."/>
            <person name="Shin M."/>
            <person name="Vergez L."/>
            <person name="Schmutz J."/>
            <person name="Larimer F."/>
            <person name="Land M."/>
            <person name="Hauser L."/>
            <person name="Kyrpides N."/>
            <person name="Mikhailova N."/>
            <person name="Stolz J.F."/>
            <person name="Dawson A."/>
            <person name="Fisher E."/>
            <person name="Crable B."/>
            <person name="Perera E."/>
            <person name="Lisak J."/>
            <person name="Ranganathan M."/>
            <person name="Basu P."/>
            <person name="Richardson P."/>
        </authorList>
    </citation>
    <scope>NUCLEOTIDE SEQUENCE [LARGE SCALE GENOMIC DNA]</scope>
    <source>
        <strain evidence="5">OhILAs</strain>
    </source>
</reference>
<evidence type="ECO:0000313" key="5">
    <source>
        <dbReference type="Proteomes" id="UP000000269"/>
    </source>
</evidence>
<name>A8MM47_ALKOO</name>